<protein>
    <submittedName>
        <fullName evidence="2">Act minimal PKS acyl carrier protein</fullName>
    </submittedName>
</protein>
<feature type="domain" description="Carrier" evidence="1">
    <location>
        <begin position="5"/>
        <end position="83"/>
    </location>
</feature>
<dbReference type="Proteomes" id="UP000318103">
    <property type="component" value="Unassembled WGS sequence"/>
</dbReference>
<accession>A0A542SXE4</accession>
<reference evidence="2 3" key="1">
    <citation type="submission" date="2019-06" db="EMBL/GenBank/DDBJ databases">
        <title>Sequencing the genomes of 1000 actinobacteria strains.</title>
        <authorList>
            <person name="Klenk H.-P."/>
        </authorList>
    </citation>
    <scope>NUCLEOTIDE SEQUENCE [LARGE SCALE GENOMIC DNA]</scope>
    <source>
        <strain evidence="2 3">DSM 41929</strain>
    </source>
</reference>
<organism evidence="2 3">
    <name type="scientific">Streptomyces puniciscabiei</name>
    <dbReference type="NCBI Taxonomy" id="164348"/>
    <lineage>
        <taxon>Bacteria</taxon>
        <taxon>Bacillati</taxon>
        <taxon>Actinomycetota</taxon>
        <taxon>Actinomycetes</taxon>
        <taxon>Kitasatosporales</taxon>
        <taxon>Streptomycetaceae</taxon>
        <taxon>Streptomyces</taxon>
    </lineage>
</organism>
<name>A0A542SXE4_9ACTN</name>
<dbReference type="Gene3D" id="1.10.1200.10">
    <property type="entry name" value="ACP-like"/>
    <property type="match status" value="1"/>
</dbReference>
<dbReference type="Pfam" id="PF00550">
    <property type="entry name" value="PP-binding"/>
    <property type="match status" value="1"/>
</dbReference>
<evidence type="ECO:0000313" key="2">
    <source>
        <dbReference type="EMBL" id="TQK79286.1"/>
    </source>
</evidence>
<dbReference type="AlphaFoldDB" id="A0A542SXE4"/>
<dbReference type="SUPFAM" id="SSF47336">
    <property type="entry name" value="ACP-like"/>
    <property type="match status" value="1"/>
</dbReference>
<dbReference type="InterPro" id="IPR036736">
    <property type="entry name" value="ACP-like_sf"/>
</dbReference>
<sequence length="92" mass="10094">MPELQFTEDDLKRILYAAAGTEEEGVADGDFSDTEFQVLGYESLALLETCGRIEREYGVALADHTLAEAVTPRLLVEAVNRYLGEQAVAATR</sequence>
<evidence type="ECO:0000313" key="3">
    <source>
        <dbReference type="Proteomes" id="UP000318103"/>
    </source>
</evidence>
<proteinExistence type="predicted"/>
<gene>
    <name evidence="2" type="ORF">FB563_8281</name>
</gene>
<dbReference type="InterPro" id="IPR009081">
    <property type="entry name" value="PP-bd_ACP"/>
</dbReference>
<comment type="caution">
    <text evidence="2">The sequence shown here is derived from an EMBL/GenBank/DDBJ whole genome shotgun (WGS) entry which is preliminary data.</text>
</comment>
<dbReference type="PROSITE" id="PS50075">
    <property type="entry name" value="CARRIER"/>
    <property type="match status" value="1"/>
</dbReference>
<dbReference type="RefSeq" id="WP_055705672.1">
    <property type="nucleotide sequence ID" value="NZ_JBPJFI010000003.1"/>
</dbReference>
<dbReference type="OrthoDB" id="3537906at2"/>
<dbReference type="EMBL" id="VFNX01000007">
    <property type="protein sequence ID" value="TQK79286.1"/>
    <property type="molecule type" value="Genomic_DNA"/>
</dbReference>
<keyword evidence="3" id="KW-1185">Reference proteome</keyword>
<evidence type="ECO:0000259" key="1">
    <source>
        <dbReference type="PROSITE" id="PS50075"/>
    </source>
</evidence>